<evidence type="ECO:0000313" key="2">
    <source>
        <dbReference type="Proteomes" id="UP000003900"/>
    </source>
</evidence>
<dbReference type="AlphaFoldDB" id="H3SNF9"/>
<sequence>MTKIKELIQDFKLNQEILGVREKVRRFMHVLPVQMGELH</sequence>
<dbReference type="Proteomes" id="UP000003900">
    <property type="component" value="Unassembled WGS sequence"/>
</dbReference>
<dbReference type="EMBL" id="AHKH01000136">
    <property type="protein sequence ID" value="EHQ59398.1"/>
    <property type="molecule type" value="Genomic_DNA"/>
</dbReference>
<evidence type="ECO:0000313" key="1">
    <source>
        <dbReference type="EMBL" id="EHQ59398.1"/>
    </source>
</evidence>
<name>H3SNF9_9BACL</name>
<accession>H3SNF9</accession>
<gene>
    <name evidence="1" type="ORF">PDENDC454_25546</name>
</gene>
<proteinExistence type="predicted"/>
<dbReference type="PATRIC" id="fig|1131935.3.peg.5306"/>
<comment type="caution">
    <text evidence="1">The sequence shown here is derived from an EMBL/GenBank/DDBJ whole genome shotgun (WGS) entry which is preliminary data.</text>
</comment>
<organism evidence="1 2">
    <name type="scientific">Paenibacillus dendritiformis C454</name>
    <dbReference type="NCBI Taxonomy" id="1131935"/>
    <lineage>
        <taxon>Bacteria</taxon>
        <taxon>Bacillati</taxon>
        <taxon>Bacillota</taxon>
        <taxon>Bacilli</taxon>
        <taxon>Bacillales</taxon>
        <taxon>Paenibacillaceae</taxon>
        <taxon>Paenibacillus</taxon>
    </lineage>
</organism>
<keyword evidence="2" id="KW-1185">Reference proteome</keyword>
<reference evidence="1 2" key="1">
    <citation type="journal article" date="2012" name="J. Bacteriol.">
        <title>Genome Sequence of the Pattern-Forming Social Bacterium Paenibacillus dendritiformis C454 Chiral Morphotype.</title>
        <authorList>
            <person name="Sirota-Madi A."/>
            <person name="Olender T."/>
            <person name="Helman Y."/>
            <person name="Brainis I."/>
            <person name="Finkelshtein A."/>
            <person name="Roth D."/>
            <person name="Hagai E."/>
            <person name="Leshkowitz D."/>
            <person name="Brodsky L."/>
            <person name="Galatenko V."/>
            <person name="Nikolaev V."/>
            <person name="Gutnick D.L."/>
            <person name="Lancet D."/>
            <person name="Ben-Jacob E."/>
        </authorList>
    </citation>
    <scope>NUCLEOTIDE SEQUENCE [LARGE SCALE GENOMIC DNA]</scope>
    <source>
        <strain evidence="1 2">C454</strain>
    </source>
</reference>
<protein>
    <submittedName>
        <fullName evidence="1">Uncharacterized protein</fullName>
    </submittedName>
</protein>